<dbReference type="SUPFAM" id="SSF54427">
    <property type="entry name" value="NTF2-like"/>
    <property type="match status" value="1"/>
</dbReference>
<dbReference type="PANTHER" id="PTHR31723:SF5">
    <property type="entry name" value="OS01G0248500 PROTEIN"/>
    <property type="match status" value="1"/>
</dbReference>
<comment type="caution">
    <text evidence="1">The sequence shown here is derived from an EMBL/GenBank/DDBJ whole genome shotgun (WGS) entry which is preliminary data.</text>
</comment>
<dbReference type="Proteomes" id="UP001180020">
    <property type="component" value="Unassembled WGS sequence"/>
</dbReference>
<dbReference type="Gene3D" id="3.10.450.50">
    <property type="match status" value="1"/>
</dbReference>
<dbReference type="InterPro" id="IPR053218">
    <property type="entry name" value="Pathogen-related_defense"/>
</dbReference>
<sequence length="239" mass="27325">MGSSSSYSDKYRSFIYGEGEKSTVWRNGAPPNYDLVNKLFEEGRTQEWSIGSIEEKVQRLVKSWEMEMFHKIRMEDYKTLNPHKFTFSVNGRPCINIGEIKQMGGSYNAFLQTSLPKELRYYDPAEETMKSSHDVFTTTFPRGFAVEILHVYSGPPVIIYKFRHWGYMEGPFKGQPPSGGLVEMFGLGIFTVDEGMRIEKVEFFYDRGELLASLLGVSHSKGSIERSSHSSCPFLKGKM</sequence>
<protein>
    <recommendedName>
        <fullName evidence="3">Pathogen-related protein</fullName>
    </recommendedName>
</protein>
<keyword evidence="2" id="KW-1185">Reference proteome</keyword>
<accession>A0AAV9FB98</accession>
<evidence type="ECO:0000313" key="2">
    <source>
        <dbReference type="Proteomes" id="UP001180020"/>
    </source>
</evidence>
<dbReference type="InterPro" id="IPR032710">
    <property type="entry name" value="NTF2-like_dom_sf"/>
</dbReference>
<organism evidence="1 2">
    <name type="scientific">Acorus calamus</name>
    <name type="common">Sweet flag</name>
    <dbReference type="NCBI Taxonomy" id="4465"/>
    <lineage>
        <taxon>Eukaryota</taxon>
        <taxon>Viridiplantae</taxon>
        <taxon>Streptophyta</taxon>
        <taxon>Embryophyta</taxon>
        <taxon>Tracheophyta</taxon>
        <taxon>Spermatophyta</taxon>
        <taxon>Magnoliopsida</taxon>
        <taxon>Liliopsida</taxon>
        <taxon>Acoraceae</taxon>
        <taxon>Acorus</taxon>
    </lineage>
</organism>
<gene>
    <name evidence="1" type="ORF">QJS10_CPA02g00716</name>
</gene>
<reference evidence="1" key="2">
    <citation type="submission" date="2023-06" db="EMBL/GenBank/DDBJ databases">
        <authorList>
            <person name="Ma L."/>
            <person name="Liu K.-W."/>
            <person name="Li Z."/>
            <person name="Hsiao Y.-Y."/>
            <person name="Qi Y."/>
            <person name="Fu T."/>
            <person name="Tang G."/>
            <person name="Zhang D."/>
            <person name="Sun W.-H."/>
            <person name="Liu D.-K."/>
            <person name="Li Y."/>
            <person name="Chen G.-Z."/>
            <person name="Liu X.-D."/>
            <person name="Liao X.-Y."/>
            <person name="Jiang Y.-T."/>
            <person name="Yu X."/>
            <person name="Hao Y."/>
            <person name="Huang J."/>
            <person name="Zhao X.-W."/>
            <person name="Ke S."/>
            <person name="Chen Y.-Y."/>
            <person name="Wu W.-L."/>
            <person name="Hsu J.-L."/>
            <person name="Lin Y.-F."/>
            <person name="Huang M.-D."/>
            <person name="Li C.-Y."/>
            <person name="Huang L."/>
            <person name="Wang Z.-W."/>
            <person name="Zhao X."/>
            <person name="Zhong W.-Y."/>
            <person name="Peng D.-H."/>
            <person name="Ahmad S."/>
            <person name="Lan S."/>
            <person name="Zhang J.-S."/>
            <person name="Tsai W.-C."/>
            <person name="Van De Peer Y."/>
            <person name="Liu Z.-J."/>
        </authorList>
    </citation>
    <scope>NUCLEOTIDE SEQUENCE</scope>
    <source>
        <strain evidence="1">CP</strain>
        <tissue evidence="1">Leaves</tissue>
    </source>
</reference>
<dbReference type="EMBL" id="JAUJYO010000002">
    <property type="protein sequence ID" value="KAK1323308.1"/>
    <property type="molecule type" value="Genomic_DNA"/>
</dbReference>
<proteinExistence type="predicted"/>
<evidence type="ECO:0008006" key="3">
    <source>
        <dbReference type="Google" id="ProtNLM"/>
    </source>
</evidence>
<reference evidence="1" key="1">
    <citation type="journal article" date="2023" name="Nat. Commun.">
        <title>Diploid and tetraploid genomes of Acorus and the evolution of monocots.</title>
        <authorList>
            <person name="Ma L."/>
            <person name="Liu K.W."/>
            <person name="Li Z."/>
            <person name="Hsiao Y.Y."/>
            <person name="Qi Y."/>
            <person name="Fu T."/>
            <person name="Tang G.D."/>
            <person name="Zhang D."/>
            <person name="Sun W.H."/>
            <person name="Liu D.K."/>
            <person name="Li Y."/>
            <person name="Chen G.Z."/>
            <person name="Liu X.D."/>
            <person name="Liao X.Y."/>
            <person name="Jiang Y.T."/>
            <person name="Yu X."/>
            <person name="Hao Y."/>
            <person name="Huang J."/>
            <person name="Zhao X.W."/>
            <person name="Ke S."/>
            <person name="Chen Y.Y."/>
            <person name="Wu W.L."/>
            <person name="Hsu J.L."/>
            <person name="Lin Y.F."/>
            <person name="Huang M.D."/>
            <person name="Li C.Y."/>
            <person name="Huang L."/>
            <person name="Wang Z.W."/>
            <person name="Zhao X."/>
            <person name="Zhong W.Y."/>
            <person name="Peng D.H."/>
            <person name="Ahmad S."/>
            <person name="Lan S."/>
            <person name="Zhang J.S."/>
            <person name="Tsai W.C."/>
            <person name="Van de Peer Y."/>
            <person name="Liu Z.J."/>
        </authorList>
    </citation>
    <scope>NUCLEOTIDE SEQUENCE</scope>
    <source>
        <strain evidence="1">CP</strain>
    </source>
</reference>
<evidence type="ECO:0000313" key="1">
    <source>
        <dbReference type="EMBL" id="KAK1323308.1"/>
    </source>
</evidence>
<dbReference type="PANTHER" id="PTHR31723">
    <property type="entry name" value="PATHOGENESIS-RELATED FAMILY PROTEIN"/>
    <property type="match status" value="1"/>
</dbReference>
<name>A0AAV9FB98_ACOCL</name>
<dbReference type="AlphaFoldDB" id="A0AAV9FB98"/>